<dbReference type="Proteomes" id="UP001631969">
    <property type="component" value="Unassembled WGS sequence"/>
</dbReference>
<evidence type="ECO:0000313" key="1">
    <source>
        <dbReference type="EMBL" id="MFM9331205.1"/>
    </source>
</evidence>
<reference evidence="1" key="1">
    <citation type="submission" date="2024-12" db="EMBL/GenBank/DDBJ databases">
        <authorList>
            <person name="Wu N."/>
        </authorList>
    </citation>
    <scope>NUCLEOTIDE SEQUENCE</scope>
    <source>
        <strain evidence="1">P15</strain>
    </source>
</reference>
<evidence type="ECO:0000313" key="2">
    <source>
        <dbReference type="Proteomes" id="UP001631969"/>
    </source>
</evidence>
<proteinExistence type="predicted"/>
<protein>
    <submittedName>
        <fullName evidence="1">ATP-binding cassette domain-containing protein</fullName>
    </submittedName>
</protein>
<name>A0ACC7P462_9BACL</name>
<keyword evidence="2" id="KW-1185">Reference proteome</keyword>
<organism evidence="1 2">
    <name type="scientific">Paenibacillus mesotrionivorans</name>
    <dbReference type="NCBI Taxonomy" id="3160968"/>
    <lineage>
        <taxon>Bacteria</taxon>
        <taxon>Bacillati</taxon>
        <taxon>Bacillota</taxon>
        <taxon>Bacilli</taxon>
        <taxon>Bacillales</taxon>
        <taxon>Paenibacillaceae</taxon>
        <taxon>Paenibacillus</taxon>
    </lineage>
</organism>
<gene>
    <name evidence="1" type="ORF">ACI1P1_23195</name>
</gene>
<comment type="caution">
    <text evidence="1">The sequence shown here is derived from an EMBL/GenBank/DDBJ whole genome shotgun (WGS) entry which is preliminary data.</text>
</comment>
<sequence length="828" mass="90228">MGNLIITDAYEGNLKHVSLEIPRDKLVVLTGLSGSGKSTLAMDVLYQECQRQYLEAIGYQGIRKPGVGSIKNVSPAIRITQSESNKNPRSTVGTLTDMYTGLRMVYEKLSTRQCPHCGQAVSAADCREETEKKDNAFHVYMHCHLCGHKMDKLTRTHFSYNTREGGCPTCQGLGQMLQINMNATLHEELSLEEGAVEYWNRGYKEYQTAAVYQALRHYGLPVPENVPVKEFAPLQRAILLYGSECDAVKEAFPETAPPKTVALGKFEGVLSTLWRRMSEKGGDAKNLNGFFHSDTCPDCKGERLGPLSRSATVNGYRLPELTVLSLEELDDWVAGLETALSPASLRLAELYLSDIRTKIRRIAHTGLGYLSLDRQIITLSGGEMQRIKLAAALDSDLTGVIYILDEPTVGLHPKDTQGMIGIIKKLRDLGNTVLVIEHDPDVMAEADYIVDMGPGSGKHGGEVIGSGTLTELLANEQSVTGRFLKEKRVLRSQVRPGNGGHIHIRHASLHNLQDVEVRFPAGCLVTVTGVSGSGKSTLVFDVLAKLWEKERVGDAEVSGLELFDQMITIEQGAITRMKRSNVATYTDMYTDIRNLFGGLAEAKAKGLAAKHFSFNTKGGRCENCEGLGVITSNMLFFENIEVTCPVCGGARFNEEVLSVQYKGLNVNEVLHLSVEEALEVFAGHPGLEGMLKLLREVGLDYLELGQTLTTLSGGEGQRLKLANELISNKGKSVLYLMDEPTTGLHPADVGNFLKLLNRMVDAGSTILVVEHNEQVIRDSDWVIDLGPEGGRNGGQILFTGTPGEMAASGTTVTAEALRQAAASVMGGE</sequence>
<keyword evidence="1" id="KW-0067">ATP-binding</keyword>
<keyword evidence="1" id="KW-0547">Nucleotide-binding</keyword>
<dbReference type="EMBL" id="JBJURJ010000017">
    <property type="protein sequence ID" value="MFM9331205.1"/>
    <property type="molecule type" value="Genomic_DNA"/>
</dbReference>
<accession>A0ACC7P462</accession>